<dbReference type="PANTHER" id="PTHR30024">
    <property type="entry name" value="ALIPHATIC SULFONATES-BINDING PROTEIN-RELATED"/>
    <property type="match status" value="1"/>
</dbReference>
<dbReference type="Gene3D" id="3.40.190.10">
    <property type="entry name" value="Periplasmic binding protein-like II"/>
    <property type="match status" value="2"/>
</dbReference>
<dbReference type="Proteomes" id="UP000070326">
    <property type="component" value="Unassembled WGS sequence"/>
</dbReference>
<dbReference type="EMBL" id="LSQZ01000013">
    <property type="protein sequence ID" value="KXI14174.1"/>
    <property type="molecule type" value="Genomic_DNA"/>
</dbReference>
<protein>
    <submittedName>
        <fullName evidence="2">Uncharacterized protein</fullName>
    </submittedName>
</protein>
<name>A0A135YXM7_9FIRM</name>
<dbReference type="PATRIC" id="fig|1261.3.peg.681"/>
<proteinExistence type="predicted"/>
<accession>A0A135YXM7</accession>
<dbReference type="AlphaFoldDB" id="A0A135YXM7"/>
<gene>
    <name evidence="2" type="ORF">HMPREF3195_00343</name>
</gene>
<dbReference type="SUPFAM" id="SSF53850">
    <property type="entry name" value="Periplasmic binding protein-like II"/>
    <property type="match status" value="1"/>
</dbReference>
<dbReference type="PROSITE" id="PS51257">
    <property type="entry name" value="PROKAR_LIPOPROTEIN"/>
    <property type="match status" value="1"/>
</dbReference>
<dbReference type="STRING" id="1261.HMPREF3195_00343"/>
<comment type="caution">
    <text evidence="2">The sequence shown here is derived from an EMBL/GenBank/DDBJ whole genome shotgun (WGS) entry which is preliminary data.</text>
</comment>
<reference evidence="2 3" key="1">
    <citation type="submission" date="2016-02" db="EMBL/GenBank/DDBJ databases">
        <authorList>
            <person name="Wen L."/>
            <person name="He K."/>
            <person name="Yang H."/>
        </authorList>
    </citation>
    <scope>NUCLEOTIDE SEQUENCE [LARGE SCALE GENOMIC DNA]</scope>
    <source>
        <strain evidence="2 3">MJR8628A</strain>
    </source>
</reference>
<dbReference type="eggNOG" id="COG0715">
    <property type="taxonomic scope" value="Bacteria"/>
</dbReference>
<feature type="chain" id="PRO_5038531127" evidence="1">
    <location>
        <begin position="21"/>
        <end position="332"/>
    </location>
</feature>
<evidence type="ECO:0000313" key="2">
    <source>
        <dbReference type="EMBL" id="KXI14174.1"/>
    </source>
</evidence>
<evidence type="ECO:0000256" key="1">
    <source>
        <dbReference type="SAM" id="SignalP"/>
    </source>
</evidence>
<feature type="signal peptide" evidence="1">
    <location>
        <begin position="1"/>
        <end position="20"/>
    </location>
</feature>
<keyword evidence="1" id="KW-0732">Signal</keyword>
<dbReference type="PANTHER" id="PTHR30024:SF46">
    <property type="entry name" value="ABC TRANSPORTER, SUBSTRATE-BINDING LIPOPROTEIN"/>
    <property type="match status" value="1"/>
</dbReference>
<sequence length="332" mass="36240">MKKKLSLILSVIMVMTSLVACGQKSAKEEVKPSQEPVVARVASLKGPTSMGMVKFIKDEETSKDKAYEFTIANSVDEITPKLVKGEVDIAAVPANLASVVYNNTKGGIKTLSINTLGVLYIVSKDESIKNVSDLKGKTIYTSGKGASPEYVLNYILKSNKIDPAKDLNIVYKTEHTEALAALVNDPNGIAMLPEPFVSVAKAKNKDLNIALDMTKEWDKINGGKSNLVTGVVVAKKDFIKDHPEKIGDFLKKYKASIEYTNTNIEDASKLIGDKKIVPGPIAKLAIPKCNIKYIDGQEMKTSMDKYLKVLFDANPKSVGGKLPGEDFYYIQK</sequence>
<dbReference type="Pfam" id="PF12974">
    <property type="entry name" value="Phosphonate-bd"/>
    <property type="match status" value="1"/>
</dbReference>
<organism evidence="2 3">
    <name type="scientific">Peptostreptococcus anaerobius</name>
    <dbReference type="NCBI Taxonomy" id="1261"/>
    <lineage>
        <taxon>Bacteria</taxon>
        <taxon>Bacillati</taxon>
        <taxon>Bacillota</taxon>
        <taxon>Clostridia</taxon>
        <taxon>Peptostreptococcales</taxon>
        <taxon>Peptostreptococcaceae</taxon>
        <taxon>Peptostreptococcus</taxon>
    </lineage>
</organism>
<evidence type="ECO:0000313" key="3">
    <source>
        <dbReference type="Proteomes" id="UP000070326"/>
    </source>
</evidence>
<dbReference type="InterPro" id="IPR027024">
    <property type="entry name" value="UCP027386_ABC_sbc_TM0202"/>
</dbReference>
<dbReference type="RefSeq" id="WP_060916660.1">
    <property type="nucleotide sequence ID" value="NZ_CAMPYD010000015.1"/>
</dbReference>
<dbReference type="PIRSF" id="PIRSF027386">
    <property type="entry name" value="UCP027386_ABC_sbc_TM0202"/>
    <property type="match status" value="1"/>
</dbReference>